<evidence type="ECO:0000313" key="2">
    <source>
        <dbReference type="EMBL" id="KAK9152715.1"/>
    </source>
</evidence>
<dbReference type="Proteomes" id="UP001417504">
    <property type="component" value="Unassembled WGS sequence"/>
</dbReference>
<dbReference type="EMBL" id="JBBNAE010000001">
    <property type="protein sequence ID" value="KAK9152715.1"/>
    <property type="molecule type" value="Genomic_DNA"/>
</dbReference>
<gene>
    <name evidence="2" type="ORF">Sjap_000195</name>
</gene>
<evidence type="ECO:0000313" key="3">
    <source>
        <dbReference type="Proteomes" id="UP001417504"/>
    </source>
</evidence>
<dbReference type="AlphaFoldDB" id="A0AAP0KK57"/>
<reference evidence="2 3" key="1">
    <citation type="submission" date="2024-01" db="EMBL/GenBank/DDBJ databases">
        <title>Genome assemblies of Stephania.</title>
        <authorList>
            <person name="Yang L."/>
        </authorList>
    </citation>
    <scope>NUCLEOTIDE SEQUENCE [LARGE SCALE GENOMIC DNA]</scope>
    <source>
        <strain evidence="2">QJT</strain>
        <tissue evidence="2">Leaf</tissue>
    </source>
</reference>
<organism evidence="2 3">
    <name type="scientific">Stephania japonica</name>
    <dbReference type="NCBI Taxonomy" id="461633"/>
    <lineage>
        <taxon>Eukaryota</taxon>
        <taxon>Viridiplantae</taxon>
        <taxon>Streptophyta</taxon>
        <taxon>Embryophyta</taxon>
        <taxon>Tracheophyta</taxon>
        <taxon>Spermatophyta</taxon>
        <taxon>Magnoliopsida</taxon>
        <taxon>Ranunculales</taxon>
        <taxon>Menispermaceae</taxon>
        <taxon>Menispermoideae</taxon>
        <taxon>Cissampelideae</taxon>
        <taxon>Stephania</taxon>
    </lineage>
</organism>
<feature type="compositionally biased region" description="Low complexity" evidence="1">
    <location>
        <begin position="16"/>
        <end position="25"/>
    </location>
</feature>
<protein>
    <submittedName>
        <fullName evidence="2">Uncharacterized protein</fullName>
    </submittedName>
</protein>
<feature type="compositionally biased region" description="Basic and acidic residues" evidence="1">
    <location>
        <begin position="220"/>
        <end position="251"/>
    </location>
</feature>
<feature type="compositionally biased region" description="Basic and acidic residues" evidence="1">
    <location>
        <begin position="197"/>
        <end position="208"/>
    </location>
</feature>
<sequence length="302" mass="34096">MPMILQTPRLTPPPSTNLSSSSSTHSNQLNLLFRIPSFPATELPPIQMRGGPREYPGGLNKYQWRRVRPLKSKKIRDAGLRREARVYENRRRAELRSAVLELERPWEGFDGKQGKFCPKRSDLGLKLYETVDDYGDSRRPSCSFGEIGGWESDCETDDDDGFGGGEESVSNRVAKRSLFGGESYWGDAISGSSNVDSDCRESESKFDGEFESSLSENSSEEERFGNVGEKESVEKKDGSRRARLGNKEEKNVIGSARRGRYRSSIRGQGRGRVSRKMKLSHSGEVLNFKWDGTYDKSRTNRQ</sequence>
<name>A0AAP0KK57_9MAGN</name>
<evidence type="ECO:0000256" key="1">
    <source>
        <dbReference type="SAM" id="MobiDB-lite"/>
    </source>
</evidence>
<feature type="region of interest" description="Disordered" evidence="1">
    <location>
        <begin position="1"/>
        <end position="25"/>
    </location>
</feature>
<feature type="region of interest" description="Disordered" evidence="1">
    <location>
        <begin position="192"/>
        <end position="278"/>
    </location>
</feature>
<comment type="caution">
    <text evidence="2">The sequence shown here is derived from an EMBL/GenBank/DDBJ whole genome shotgun (WGS) entry which is preliminary data.</text>
</comment>
<dbReference type="PANTHER" id="PTHR37724:SF1">
    <property type="entry name" value="OS02G0564300 PROTEIN"/>
    <property type="match status" value="1"/>
</dbReference>
<accession>A0AAP0KK57</accession>
<keyword evidence="3" id="KW-1185">Reference proteome</keyword>
<dbReference type="PANTHER" id="PTHR37724">
    <property type="entry name" value="OS02G0564300 PROTEIN"/>
    <property type="match status" value="1"/>
</dbReference>
<proteinExistence type="predicted"/>